<accession>A0A6M2BP16</accession>
<evidence type="ECO:0000313" key="3">
    <source>
        <dbReference type="EMBL" id="NGY03809.1"/>
    </source>
</evidence>
<dbReference type="AlphaFoldDB" id="A0A6M2BP16"/>
<dbReference type="InterPro" id="IPR036291">
    <property type="entry name" value="NAD(P)-bd_dom_sf"/>
</dbReference>
<sequence length="311" mass="33345">MGKWTAADMPDLGGKVAVVTGANSGLGYYTARDLAAHGAHVVLACRGREKTEAAMQALKAEVPDAHLEFMLLDLADLDSVAAFASAFKARHPKLDILHNNAGVMALPQMRTKQGFDMQIGTNHLGHFALTGQLLDVLLAAPRGRVVSTASMAHTWTRGMDLDDLNWERKPYRKWDAYGKSKLANLLFAYELQRRLDQRGASLISVVAHPGYAATNLQGAGAKIENSVIGGAIMKIGNALFGQPAAMGALPQLYAATMPDVRGGEYFGPDRLGGSRGYPTRTRSNAASRDEAVAARLWALSEQLTGVRFLSA</sequence>
<dbReference type="GO" id="GO:0016491">
    <property type="term" value="F:oxidoreductase activity"/>
    <property type="evidence" value="ECO:0007669"/>
    <property type="project" value="UniProtKB-KW"/>
</dbReference>
<evidence type="ECO:0000256" key="2">
    <source>
        <dbReference type="ARBA" id="ARBA00023002"/>
    </source>
</evidence>
<dbReference type="EMBL" id="JAAMOW010000001">
    <property type="protein sequence ID" value="NGY03809.1"/>
    <property type="molecule type" value="Genomic_DNA"/>
</dbReference>
<dbReference type="PANTHER" id="PTHR24320:SF148">
    <property type="entry name" value="NAD(P)-BINDING ROSSMANN-FOLD SUPERFAMILY PROTEIN"/>
    <property type="match status" value="1"/>
</dbReference>
<proteinExistence type="inferred from homology"/>
<evidence type="ECO:0000256" key="1">
    <source>
        <dbReference type="ARBA" id="ARBA00006484"/>
    </source>
</evidence>
<name>A0A6M2BP16_9GAMM</name>
<comment type="caution">
    <text evidence="3">The sequence shown here is derived from an EMBL/GenBank/DDBJ whole genome shotgun (WGS) entry which is preliminary data.</text>
</comment>
<evidence type="ECO:0000313" key="4">
    <source>
        <dbReference type="Proteomes" id="UP000472676"/>
    </source>
</evidence>
<dbReference type="SUPFAM" id="SSF51735">
    <property type="entry name" value="NAD(P)-binding Rossmann-fold domains"/>
    <property type="match status" value="1"/>
</dbReference>
<dbReference type="Gene3D" id="3.40.50.720">
    <property type="entry name" value="NAD(P)-binding Rossmann-like Domain"/>
    <property type="match status" value="1"/>
</dbReference>
<gene>
    <name evidence="3" type="ORF">G7Y85_03460</name>
</gene>
<keyword evidence="4" id="KW-1185">Reference proteome</keyword>
<protein>
    <submittedName>
        <fullName evidence="3">SDR family NAD(P)-dependent oxidoreductase</fullName>
    </submittedName>
</protein>
<dbReference type="PANTHER" id="PTHR24320">
    <property type="entry name" value="RETINOL DEHYDROGENASE"/>
    <property type="match status" value="1"/>
</dbReference>
<dbReference type="NCBIfam" id="NF004846">
    <property type="entry name" value="PRK06197.1"/>
    <property type="match status" value="1"/>
</dbReference>
<organism evidence="3 4">
    <name type="scientific">Solimonas terrae</name>
    <dbReference type="NCBI Taxonomy" id="1396819"/>
    <lineage>
        <taxon>Bacteria</taxon>
        <taxon>Pseudomonadati</taxon>
        <taxon>Pseudomonadota</taxon>
        <taxon>Gammaproteobacteria</taxon>
        <taxon>Nevskiales</taxon>
        <taxon>Nevskiaceae</taxon>
        <taxon>Solimonas</taxon>
    </lineage>
</organism>
<dbReference type="Proteomes" id="UP000472676">
    <property type="component" value="Unassembled WGS sequence"/>
</dbReference>
<dbReference type="PRINTS" id="PR00081">
    <property type="entry name" value="GDHRDH"/>
</dbReference>
<keyword evidence="2" id="KW-0560">Oxidoreductase</keyword>
<dbReference type="InterPro" id="IPR002347">
    <property type="entry name" value="SDR_fam"/>
</dbReference>
<reference evidence="3 4" key="1">
    <citation type="journal article" date="2014" name="Int. J. Syst. Evol. Microbiol.">
        <title>Solimonas terrae sp. nov., isolated from soil.</title>
        <authorList>
            <person name="Kim S.J."/>
            <person name="Moon J.Y."/>
            <person name="Weon H.Y."/>
            <person name="Ahn J.H."/>
            <person name="Chen W.M."/>
            <person name="Kwon S.W."/>
        </authorList>
    </citation>
    <scope>NUCLEOTIDE SEQUENCE [LARGE SCALE GENOMIC DNA]</scope>
    <source>
        <strain evidence="3 4">KIS83-12</strain>
    </source>
</reference>
<comment type="similarity">
    <text evidence="1">Belongs to the short-chain dehydrogenases/reductases (SDR) family.</text>
</comment>
<dbReference type="CDD" id="cd05327">
    <property type="entry name" value="retinol-DH_like_SDR_c_like"/>
    <property type="match status" value="1"/>
</dbReference>
<dbReference type="RefSeq" id="WP_166251660.1">
    <property type="nucleotide sequence ID" value="NZ_JAAMOW010000001.1"/>
</dbReference>
<dbReference type="Pfam" id="PF00106">
    <property type="entry name" value="adh_short"/>
    <property type="match status" value="1"/>
</dbReference>